<name>A0A432NNX7_9HYPH</name>
<sequence length="168" mass="18199">MLIREELPQEHAAIADVTAKAFANMEHSDQTEPAIIARLREAGALSLSLVGIDRGDVVGHAAFSSVTIDEADQGWFGLGPVSVRPDRQRQGIGGLLIRRGLSELRARGAGGCVVLGDPAYYQRFGFENDEALRYVDAPSQFFMRLSFVDKVPAGRVRYHPAFGGDSGQ</sequence>
<evidence type="ECO:0000313" key="2">
    <source>
        <dbReference type="EMBL" id="RUM01287.1"/>
    </source>
</evidence>
<dbReference type="AlphaFoldDB" id="A0A432NNX7"/>
<keyword evidence="2" id="KW-0808">Transferase</keyword>
<dbReference type="CDD" id="cd04301">
    <property type="entry name" value="NAT_SF"/>
    <property type="match status" value="1"/>
</dbReference>
<dbReference type="InterPro" id="IPR000182">
    <property type="entry name" value="GNAT_dom"/>
</dbReference>
<proteinExistence type="predicted"/>
<accession>A0A432NNX7</accession>
<dbReference type="SUPFAM" id="SSF55729">
    <property type="entry name" value="Acyl-CoA N-acyltransferases (Nat)"/>
    <property type="match status" value="1"/>
</dbReference>
<dbReference type="GO" id="GO:0016747">
    <property type="term" value="F:acyltransferase activity, transferring groups other than amino-acyl groups"/>
    <property type="evidence" value="ECO:0007669"/>
    <property type="project" value="InterPro"/>
</dbReference>
<protein>
    <submittedName>
        <fullName evidence="2">N-acetyltransferase</fullName>
    </submittedName>
</protein>
<evidence type="ECO:0000313" key="3">
    <source>
        <dbReference type="Proteomes" id="UP000278081"/>
    </source>
</evidence>
<dbReference type="Proteomes" id="UP000278081">
    <property type="component" value="Unassembled WGS sequence"/>
</dbReference>
<dbReference type="Pfam" id="PF13508">
    <property type="entry name" value="Acetyltransf_7"/>
    <property type="match status" value="1"/>
</dbReference>
<comment type="caution">
    <text evidence="2">The sequence shown here is derived from an EMBL/GenBank/DDBJ whole genome shotgun (WGS) entry which is preliminary data.</text>
</comment>
<dbReference type="Gene3D" id="3.40.630.30">
    <property type="match status" value="1"/>
</dbReference>
<reference evidence="2 3" key="1">
    <citation type="submission" date="2018-11" db="EMBL/GenBank/DDBJ databases">
        <title>Rhizobium chutanense sp. nov., isolated from root nodules of Phaseolus vulgaris in China.</title>
        <authorList>
            <person name="Huo Y."/>
        </authorList>
    </citation>
    <scope>NUCLEOTIDE SEQUENCE [LARGE SCALE GENOMIC DNA]</scope>
    <source>
        <strain evidence="2 3">C16</strain>
    </source>
</reference>
<feature type="domain" description="N-acetyltransferase" evidence="1">
    <location>
        <begin position="1"/>
        <end position="148"/>
    </location>
</feature>
<organism evidence="2 3">
    <name type="scientific">Rhizobium chutanense</name>
    <dbReference type="NCBI Taxonomy" id="2035448"/>
    <lineage>
        <taxon>Bacteria</taxon>
        <taxon>Pseudomonadati</taxon>
        <taxon>Pseudomonadota</taxon>
        <taxon>Alphaproteobacteria</taxon>
        <taxon>Hyphomicrobiales</taxon>
        <taxon>Rhizobiaceae</taxon>
        <taxon>Rhizobium/Agrobacterium group</taxon>
        <taxon>Rhizobium</taxon>
    </lineage>
</organism>
<gene>
    <name evidence="2" type="ORF">EFR84_22710</name>
</gene>
<dbReference type="PROSITE" id="PS51186">
    <property type="entry name" value="GNAT"/>
    <property type="match status" value="1"/>
</dbReference>
<dbReference type="InterPro" id="IPR016181">
    <property type="entry name" value="Acyl_CoA_acyltransferase"/>
</dbReference>
<dbReference type="OrthoDB" id="9797178at2"/>
<dbReference type="EMBL" id="RJTJ01000022">
    <property type="protein sequence ID" value="RUM01287.1"/>
    <property type="molecule type" value="Genomic_DNA"/>
</dbReference>
<evidence type="ECO:0000259" key="1">
    <source>
        <dbReference type="PROSITE" id="PS51186"/>
    </source>
</evidence>
<dbReference type="RefSeq" id="WP_097622879.1">
    <property type="nucleotide sequence ID" value="NZ_ML133769.1"/>
</dbReference>